<proteinExistence type="predicted"/>
<dbReference type="InterPro" id="IPR016977">
    <property type="entry name" value="ComGF"/>
</dbReference>
<organism evidence="1 2">
    <name type="scientific">Lacticaseibacillus manihotivorans DSM 13343 = JCM 12514</name>
    <dbReference type="NCBI Taxonomy" id="1423769"/>
    <lineage>
        <taxon>Bacteria</taxon>
        <taxon>Bacillati</taxon>
        <taxon>Bacillota</taxon>
        <taxon>Bacilli</taxon>
        <taxon>Lactobacillales</taxon>
        <taxon>Lactobacillaceae</taxon>
        <taxon>Lacticaseibacillus</taxon>
    </lineage>
</organism>
<dbReference type="Pfam" id="PF15980">
    <property type="entry name" value="ComGF"/>
    <property type="match status" value="1"/>
</dbReference>
<dbReference type="Proteomes" id="UP000051790">
    <property type="component" value="Unassembled WGS sequence"/>
</dbReference>
<dbReference type="EMBL" id="AZEU01000114">
    <property type="protein sequence ID" value="KRL46087.1"/>
    <property type="molecule type" value="Genomic_DNA"/>
</dbReference>
<reference evidence="1 2" key="1">
    <citation type="journal article" date="2015" name="Genome Announc.">
        <title>Expanding the biotechnology potential of lactobacilli through comparative genomics of 213 strains and associated genera.</title>
        <authorList>
            <person name="Sun Z."/>
            <person name="Harris H.M."/>
            <person name="McCann A."/>
            <person name="Guo C."/>
            <person name="Argimon S."/>
            <person name="Zhang W."/>
            <person name="Yang X."/>
            <person name="Jeffery I.B."/>
            <person name="Cooney J.C."/>
            <person name="Kagawa T.F."/>
            <person name="Liu W."/>
            <person name="Song Y."/>
            <person name="Salvetti E."/>
            <person name="Wrobel A."/>
            <person name="Rasinkangas P."/>
            <person name="Parkhill J."/>
            <person name="Rea M.C."/>
            <person name="O'Sullivan O."/>
            <person name="Ritari J."/>
            <person name="Douillard F.P."/>
            <person name="Paul Ross R."/>
            <person name="Yang R."/>
            <person name="Briner A.E."/>
            <person name="Felis G.E."/>
            <person name="de Vos W.M."/>
            <person name="Barrangou R."/>
            <person name="Klaenhammer T.R."/>
            <person name="Caufield P.W."/>
            <person name="Cui Y."/>
            <person name="Zhang H."/>
            <person name="O'Toole P.W."/>
        </authorList>
    </citation>
    <scope>NUCLEOTIDE SEQUENCE [LARGE SCALE GENOMIC DNA]</scope>
    <source>
        <strain evidence="1 2">DSM 13343</strain>
    </source>
</reference>
<keyword evidence="2" id="KW-1185">Reference proteome</keyword>
<dbReference type="PATRIC" id="fig|1423769.4.peg.574"/>
<evidence type="ECO:0000313" key="2">
    <source>
        <dbReference type="Proteomes" id="UP000051790"/>
    </source>
</evidence>
<name>A0A0R1QMU4_9LACO</name>
<evidence type="ECO:0000313" key="1">
    <source>
        <dbReference type="EMBL" id="KRL46087.1"/>
    </source>
</evidence>
<protein>
    <recommendedName>
        <fullName evidence="3">Competence protein ComGF</fullName>
    </recommendedName>
</protein>
<accession>A0A0R1QMU4</accession>
<evidence type="ECO:0008006" key="3">
    <source>
        <dbReference type="Google" id="ProtNLM"/>
    </source>
</evidence>
<sequence length="131" mass="14475">MALGLLVGMFLMWQPVVSSLSQFTWRDAEELNVATFEQVTQQLVSSTDTVTVDEGRLVITKPATEKTIKNYSGKSGDLLIFTRANNEGYEPVLTDVAAVAWTEVDHAVKYTVTMKSGRIYEGVIVDGEKAR</sequence>
<comment type="caution">
    <text evidence="1">The sequence shown here is derived from an EMBL/GenBank/DDBJ whole genome shotgun (WGS) entry which is preliminary data.</text>
</comment>
<dbReference type="AlphaFoldDB" id="A0A0R1QMU4"/>
<gene>
    <name evidence="1" type="ORF">FD01_GL000540</name>
</gene>